<reference evidence="3" key="1">
    <citation type="submission" date="2025-08" db="UniProtKB">
        <authorList>
            <consortium name="RefSeq"/>
        </authorList>
    </citation>
    <scope>IDENTIFICATION</scope>
    <source>
        <tissue evidence="3">Tentacle</tissue>
    </source>
</reference>
<proteinExistence type="predicted"/>
<dbReference type="KEGG" id="aten:116289331"/>
<dbReference type="GeneID" id="116289331"/>
<accession>A0A6P8HHN9</accession>
<organism evidence="2 3">
    <name type="scientific">Actinia tenebrosa</name>
    <name type="common">Australian red waratah sea anemone</name>
    <dbReference type="NCBI Taxonomy" id="6105"/>
    <lineage>
        <taxon>Eukaryota</taxon>
        <taxon>Metazoa</taxon>
        <taxon>Cnidaria</taxon>
        <taxon>Anthozoa</taxon>
        <taxon>Hexacorallia</taxon>
        <taxon>Actiniaria</taxon>
        <taxon>Actiniidae</taxon>
        <taxon>Actinia</taxon>
    </lineage>
</organism>
<keyword evidence="2" id="KW-1185">Reference proteome</keyword>
<feature type="region of interest" description="Disordered" evidence="1">
    <location>
        <begin position="70"/>
        <end position="100"/>
    </location>
</feature>
<sequence>MIVSILNELEKLDIGRTESFSVLSNKSKVYFFHKHEPSNNEQQMLAFAQKIATLGISLKAYSDAYFADDDESKKHEEEYQRRKEGVSPPMKRPRMDNDSL</sequence>
<evidence type="ECO:0000313" key="2">
    <source>
        <dbReference type="Proteomes" id="UP000515163"/>
    </source>
</evidence>
<dbReference type="AlphaFoldDB" id="A0A6P8HHN9"/>
<feature type="compositionally biased region" description="Basic and acidic residues" evidence="1">
    <location>
        <begin position="71"/>
        <end position="85"/>
    </location>
</feature>
<evidence type="ECO:0000313" key="3">
    <source>
        <dbReference type="RefSeq" id="XP_031552080.1"/>
    </source>
</evidence>
<protein>
    <submittedName>
        <fullName evidence="3">Uncharacterized protein LOC116289331</fullName>
    </submittedName>
</protein>
<dbReference type="InParanoid" id="A0A6P8HHN9"/>
<name>A0A6P8HHN9_ACTTE</name>
<evidence type="ECO:0000256" key="1">
    <source>
        <dbReference type="SAM" id="MobiDB-lite"/>
    </source>
</evidence>
<dbReference type="OrthoDB" id="5988131at2759"/>
<dbReference type="RefSeq" id="XP_031552080.1">
    <property type="nucleotide sequence ID" value="XM_031696220.1"/>
</dbReference>
<dbReference type="Proteomes" id="UP000515163">
    <property type="component" value="Unplaced"/>
</dbReference>
<gene>
    <name evidence="3" type="primary">LOC116289331</name>
</gene>